<comment type="similarity">
    <text evidence="6">Belongs to the exbB/tolQ family.</text>
</comment>
<dbReference type="EMBL" id="CP131059">
    <property type="protein sequence ID" value="WNY23332.1"/>
    <property type="molecule type" value="Genomic_DNA"/>
</dbReference>
<keyword evidence="6" id="KW-0813">Transport</keyword>
<dbReference type="PANTHER" id="PTHR30625:SF3">
    <property type="entry name" value="TOL-PAL SYSTEM PROTEIN TOLQ"/>
    <property type="match status" value="1"/>
</dbReference>
<dbReference type="GO" id="GO:0005886">
    <property type="term" value="C:plasma membrane"/>
    <property type="evidence" value="ECO:0007669"/>
    <property type="project" value="UniProtKB-SubCell"/>
</dbReference>
<dbReference type="GO" id="GO:0017038">
    <property type="term" value="P:protein import"/>
    <property type="evidence" value="ECO:0007669"/>
    <property type="project" value="TreeGrafter"/>
</dbReference>
<name>A0AA96ZU21_9EURY</name>
<accession>A0AA96ZU21</accession>
<keyword evidence="6" id="KW-0653">Protein transport</keyword>
<dbReference type="PANTHER" id="PTHR30625">
    <property type="entry name" value="PROTEIN TOLQ"/>
    <property type="match status" value="1"/>
</dbReference>
<dbReference type="Proteomes" id="UP001302978">
    <property type="component" value="Chromosome"/>
</dbReference>
<dbReference type="InterPro" id="IPR002898">
    <property type="entry name" value="MotA_ExbB_proton_chnl"/>
</dbReference>
<evidence type="ECO:0000313" key="9">
    <source>
        <dbReference type="EMBL" id="WNY23332.1"/>
    </source>
</evidence>
<gene>
    <name evidence="9" type="ORF">MmiHf6_06370</name>
</gene>
<dbReference type="AlphaFoldDB" id="A0AA96ZU21"/>
<keyword evidence="10" id="KW-1185">Reference proteome</keyword>
<dbReference type="RefSeq" id="WP_316558345.1">
    <property type="nucleotide sequence ID" value="NZ_CP131059.1"/>
</dbReference>
<sequence length="222" mass="24941">MAEIAFLSDFGSTVSYITYIFSNSLLYPVMILLILFVIVSLILTGEFVTEYTRRRRDQKELEKETHRICEIMESSAPQDVKYKETAAILRGFEGKQTQMVGAFAKDAADSVDGCDLKHIEKIADDYEVRMMKRTEKTRIITTVGPMLGLMGTLIPLGPALIGLTDGNIDELATNLVIAFATTVIGLFVAGISFCLTTIRNRWYWQDMIDIDYIIDALEEGNK</sequence>
<feature type="transmembrane region" description="Helical" evidence="7">
    <location>
        <begin position="139"/>
        <end position="163"/>
    </location>
</feature>
<organism evidence="9 10">
    <name type="scientific">Methanimicrococcus hongohii</name>
    <dbReference type="NCBI Taxonomy" id="3028295"/>
    <lineage>
        <taxon>Archaea</taxon>
        <taxon>Methanobacteriati</taxon>
        <taxon>Methanobacteriota</taxon>
        <taxon>Stenosarchaea group</taxon>
        <taxon>Methanomicrobia</taxon>
        <taxon>Methanosarcinales</taxon>
        <taxon>Methanosarcinaceae</taxon>
        <taxon>Methanimicrococcus</taxon>
    </lineage>
</organism>
<evidence type="ECO:0000256" key="1">
    <source>
        <dbReference type="ARBA" id="ARBA00004651"/>
    </source>
</evidence>
<evidence type="ECO:0000313" key="10">
    <source>
        <dbReference type="Proteomes" id="UP001302978"/>
    </source>
</evidence>
<evidence type="ECO:0000256" key="6">
    <source>
        <dbReference type="RuleBase" id="RU004057"/>
    </source>
</evidence>
<evidence type="ECO:0000256" key="5">
    <source>
        <dbReference type="ARBA" id="ARBA00023136"/>
    </source>
</evidence>
<proteinExistence type="inferred from homology"/>
<dbReference type="Pfam" id="PF01618">
    <property type="entry name" value="MotA_ExbB"/>
    <property type="match status" value="1"/>
</dbReference>
<evidence type="ECO:0000259" key="8">
    <source>
        <dbReference type="Pfam" id="PF01618"/>
    </source>
</evidence>
<dbReference type="KEGG" id="mehf:MmiHf6_06370"/>
<comment type="subcellular location">
    <subcellularLocation>
        <location evidence="1">Cell membrane</location>
        <topology evidence="1">Multi-pass membrane protein</topology>
    </subcellularLocation>
    <subcellularLocation>
        <location evidence="6">Membrane</location>
        <topology evidence="6">Multi-pass membrane protein</topology>
    </subcellularLocation>
</comment>
<feature type="transmembrane region" description="Helical" evidence="7">
    <location>
        <begin position="25"/>
        <end position="49"/>
    </location>
</feature>
<evidence type="ECO:0000256" key="4">
    <source>
        <dbReference type="ARBA" id="ARBA00022989"/>
    </source>
</evidence>
<keyword evidence="3 7" id="KW-0812">Transmembrane</keyword>
<keyword evidence="4 7" id="KW-1133">Transmembrane helix</keyword>
<evidence type="ECO:0000256" key="2">
    <source>
        <dbReference type="ARBA" id="ARBA00022475"/>
    </source>
</evidence>
<feature type="domain" description="MotA/TolQ/ExbB proton channel" evidence="8">
    <location>
        <begin position="118"/>
        <end position="194"/>
    </location>
</feature>
<protein>
    <recommendedName>
        <fullName evidence="8">MotA/TolQ/ExbB proton channel domain-containing protein</fullName>
    </recommendedName>
</protein>
<dbReference type="GeneID" id="85195142"/>
<keyword evidence="2" id="KW-1003">Cell membrane</keyword>
<evidence type="ECO:0000256" key="7">
    <source>
        <dbReference type="SAM" id="Phobius"/>
    </source>
</evidence>
<evidence type="ECO:0000256" key="3">
    <source>
        <dbReference type="ARBA" id="ARBA00022692"/>
    </source>
</evidence>
<dbReference type="InterPro" id="IPR050790">
    <property type="entry name" value="ExbB/TolQ_transport"/>
</dbReference>
<feature type="transmembrane region" description="Helical" evidence="7">
    <location>
        <begin position="175"/>
        <end position="198"/>
    </location>
</feature>
<reference evidence="9 10" key="1">
    <citation type="submission" date="2023-07" db="EMBL/GenBank/DDBJ databases">
        <title>Closed genoem sequence of Methanomicrococcus sp. Hf6.</title>
        <authorList>
            <person name="Poehlein A."/>
            <person name="Protasov E."/>
            <person name="Platt K."/>
            <person name="Reeh H."/>
            <person name="Daniel R."/>
            <person name="Brune A."/>
        </authorList>
    </citation>
    <scope>NUCLEOTIDE SEQUENCE [LARGE SCALE GENOMIC DNA]</scope>
    <source>
        <strain evidence="9 10">Hf6</strain>
    </source>
</reference>
<keyword evidence="5 7" id="KW-0472">Membrane</keyword>